<name>A0AC61MPD9_9FIRM</name>
<accession>A0AC61MPD9</accession>
<evidence type="ECO:0000313" key="1">
    <source>
        <dbReference type="EMBL" id="QQK07402.1"/>
    </source>
</evidence>
<keyword evidence="2" id="KW-1185">Reference proteome</keyword>
<reference evidence="1 2" key="1">
    <citation type="journal article" date="2022" name="Int. J. Syst. Evol. Microbiol.">
        <title>Miniphocaeibacter halophilus sp. nov., an ammonium-tolerant acetate-producing bacterium isolated from a biogas system.</title>
        <authorList>
            <person name="Schnurer A."/>
            <person name="Singh A."/>
            <person name="Bi S."/>
            <person name="Qiao W."/>
            <person name="Westerholm M."/>
        </authorList>
    </citation>
    <scope>NUCLEOTIDE SEQUENCE [LARGE SCALE GENOMIC DNA]</scope>
    <source>
        <strain evidence="1 2">AMB_01</strain>
    </source>
</reference>
<proteinExistence type="predicted"/>
<dbReference type="Proteomes" id="UP000595814">
    <property type="component" value="Chromosome"/>
</dbReference>
<organism evidence="1 2">
    <name type="scientific">Miniphocaeibacter halophilus</name>
    <dbReference type="NCBI Taxonomy" id="2931922"/>
    <lineage>
        <taxon>Bacteria</taxon>
        <taxon>Bacillati</taxon>
        <taxon>Bacillota</taxon>
        <taxon>Tissierellia</taxon>
        <taxon>Tissierellales</taxon>
        <taxon>Peptoniphilaceae</taxon>
        <taxon>Miniphocaeibacter</taxon>
    </lineage>
</organism>
<sequence length="590" mass="67443">MVKDRLKDLRDLMLKYNIDAYIVPTSDPHQSEYIADYYKTRKYISGFTGSAGTFVITNNKAGLWTDGRYFIQATKELDGSGIDLYKMGVEGTPTIIEFLNSEVEENGIVAFDGETYSYSAYLDLKKGLKNKKILSDRDLIGEIWKNRPSKPMDKIFLHDVNYAGITAKEKIAKVKDFMEKNNIDYYLLSSLDDISYLLNIRGLDVDYNPVIISYVLINKDKTTLFVDLKKVDKNIIENLKLNGVEVDEYEIIFEELKNLNSTKTIYFNPSRVNVKLFNSLPENINKKTGIDFTTNMKAVKNTIEIKNQRNAYIKDGVALVKFLNWVEENVSSNNEITEMDCSRRLLEFRKEQELFIEPSFETISAYGENAALPHYSPSDRSPVYLRSKGLYLVDSGGQYLDGTTDITRTIALGDVTEEESLHYTLTLKSHIRLMLAIFKKGTKSSALDIIARQPLWEKGIDFNHGTGHGVGYFLACHEGPQNISPRSNNINMVPGMITSNEPGVYIEGSHGIRIENIMLCIDKFQTNFGEFYGFESLSLCPIDTKPVIKELLTSEEIQWLNEYHNRCYEELSKYLNGEELEYLKEKTKVI</sequence>
<keyword evidence="1" id="KW-0378">Hydrolase</keyword>
<evidence type="ECO:0000313" key="2">
    <source>
        <dbReference type="Proteomes" id="UP000595814"/>
    </source>
</evidence>
<keyword evidence="1" id="KW-0031">Aminopeptidase</keyword>
<gene>
    <name evidence="1" type="ORF">JFY71_08780</name>
</gene>
<keyword evidence="1" id="KW-0645">Protease</keyword>
<protein>
    <submittedName>
        <fullName evidence="1">Aminopeptidase P family protein</fullName>
    </submittedName>
</protein>
<dbReference type="EMBL" id="CP066744">
    <property type="protein sequence ID" value="QQK07402.1"/>
    <property type="molecule type" value="Genomic_DNA"/>
</dbReference>